<dbReference type="PANTHER" id="PTHR10948:SF23">
    <property type="entry name" value="TRANSPOSASE INSI FOR INSERTION SEQUENCE ELEMENT IS30A-RELATED"/>
    <property type="match status" value="1"/>
</dbReference>
<dbReference type="InterPro" id="IPR012337">
    <property type="entry name" value="RNaseH-like_sf"/>
</dbReference>
<dbReference type="GO" id="GO:0032196">
    <property type="term" value="P:transposition"/>
    <property type="evidence" value="ECO:0007669"/>
    <property type="project" value="TreeGrafter"/>
</dbReference>
<dbReference type="GO" id="GO:0005829">
    <property type="term" value="C:cytosol"/>
    <property type="evidence" value="ECO:0007669"/>
    <property type="project" value="TreeGrafter"/>
</dbReference>
<accession>J9F8X3</accession>
<dbReference type="AlphaFoldDB" id="J9F8X3"/>
<dbReference type="PANTHER" id="PTHR10948">
    <property type="entry name" value="TRANSPOSASE"/>
    <property type="match status" value="1"/>
</dbReference>
<dbReference type="InterPro" id="IPR053392">
    <property type="entry name" value="Transposase_IS30-like"/>
</dbReference>
<organism evidence="2">
    <name type="scientific">gut metagenome</name>
    <dbReference type="NCBI Taxonomy" id="749906"/>
    <lineage>
        <taxon>unclassified sequences</taxon>
        <taxon>metagenomes</taxon>
        <taxon>organismal metagenomes</taxon>
    </lineage>
</organism>
<comment type="caution">
    <text evidence="2">The sequence shown here is derived from an EMBL/GenBank/DDBJ whole genome shotgun (WGS) entry which is preliminary data.</text>
</comment>
<proteinExistence type="predicted"/>
<reference evidence="2" key="1">
    <citation type="journal article" date="2012" name="PLoS ONE">
        <title>Gene sets for utilization of primary and secondary nutrition supplies in the distal gut of endangered iberian lynx.</title>
        <authorList>
            <person name="Alcaide M."/>
            <person name="Messina E."/>
            <person name="Richter M."/>
            <person name="Bargiela R."/>
            <person name="Peplies J."/>
            <person name="Huws S.A."/>
            <person name="Newbold C.J."/>
            <person name="Golyshin P.N."/>
            <person name="Simon M.A."/>
            <person name="Lopez G."/>
            <person name="Yakimov M.M."/>
            <person name="Ferrer M."/>
        </authorList>
    </citation>
    <scope>NUCLEOTIDE SEQUENCE</scope>
</reference>
<feature type="domain" description="Integrase catalytic" evidence="1">
    <location>
        <begin position="1"/>
        <end position="129"/>
    </location>
</feature>
<dbReference type="GO" id="GO:0004803">
    <property type="term" value="F:transposase activity"/>
    <property type="evidence" value="ECO:0007669"/>
    <property type="project" value="TreeGrafter"/>
</dbReference>
<sequence>KKTENYLAYRIRNKTSEAVMEAMRAIRADFGDNFSKVFKTITVDNGSEFADFAKVEEWGTEVFFAHPYTSWERPQNERHNGLLRAYFPKGVSLEKYSDEDVLSAADELNGRPRRKLGYRTPEELFEAFLDAIFAA</sequence>
<dbReference type="InterPro" id="IPR001584">
    <property type="entry name" value="Integrase_cat-core"/>
</dbReference>
<dbReference type="Gene3D" id="3.30.420.10">
    <property type="entry name" value="Ribonuclease H-like superfamily/Ribonuclease H"/>
    <property type="match status" value="1"/>
</dbReference>
<dbReference type="NCBIfam" id="NF033563">
    <property type="entry name" value="transpos_IS30"/>
    <property type="match status" value="1"/>
</dbReference>
<evidence type="ECO:0000313" key="2">
    <source>
        <dbReference type="EMBL" id="EJW91351.1"/>
    </source>
</evidence>
<gene>
    <name evidence="2" type="ORF">EVA_20542</name>
</gene>
<dbReference type="GO" id="GO:0003676">
    <property type="term" value="F:nucleic acid binding"/>
    <property type="evidence" value="ECO:0007669"/>
    <property type="project" value="InterPro"/>
</dbReference>
<dbReference type="InterPro" id="IPR036397">
    <property type="entry name" value="RNaseH_sf"/>
</dbReference>
<evidence type="ECO:0000259" key="1">
    <source>
        <dbReference type="PROSITE" id="PS50994"/>
    </source>
</evidence>
<dbReference type="InterPro" id="IPR051917">
    <property type="entry name" value="Transposase-Integrase"/>
</dbReference>
<dbReference type="EMBL" id="AMCI01008241">
    <property type="protein sequence ID" value="EJW91351.1"/>
    <property type="molecule type" value="Genomic_DNA"/>
</dbReference>
<dbReference type="PROSITE" id="PS50994">
    <property type="entry name" value="INTEGRASE"/>
    <property type="match status" value="1"/>
</dbReference>
<protein>
    <submittedName>
        <fullName evidence="2">Integrase core domain protein</fullName>
    </submittedName>
</protein>
<name>J9F8X3_9ZZZZ</name>
<feature type="non-terminal residue" evidence="2">
    <location>
        <position position="1"/>
    </location>
</feature>
<dbReference type="SUPFAM" id="SSF53098">
    <property type="entry name" value="Ribonuclease H-like"/>
    <property type="match status" value="1"/>
</dbReference>
<dbReference type="GO" id="GO:0015074">
    <property type="term" value="P:DNA integration"/>
    <property type="evidence" value="ECO:0007669"/>
    <property type="project" value="InterPro"/>
</dbReference>